<keyword evidence="4" id="KW-1185">Reference proteome</keyword>
<evidence type="ECO:0000259" key="2">
    <source>
        <dbReference type="Pfam" id="PF23750"/>
    </source>
</evidence>
<proteinExistence type="predicted"/>
<dbReference type="EMBL" id="JAAITT010000036">
    <property type="protein sequence ID" value="NSJ51209.1"/>
    <property type="molecule type" value="Genomic_DNA"/>
</dbReference>
<evidence type="ECO:0000313" key="3">
    <source>
        <dbReference type="EMBL" id="NSJ51209.1"/>
    </source>
</evidence>
<feature type="compositionally biased region" description="Basic residues" evidence="1">
    <location>
        <begin position="247"/>
        <end position="256"/>
    </location>
</feature>
<comment type="caution">
    <text evidence="3">The sequence shown here is derived from an EMBL/GenBank/DDBJ whole genome shotgun (WGS) entry which is preliminary data.</text>
</comment>
<dbReference type="InterPro" id="IPR055431">
    <property type="entry name" value="RsgI_M"/>
</dbReference>
<evidence type="ECO:0000256" key="1">
    <source>
        <dbReference type="SAM" id="MobiDB-lite"/>
    </source>
</evidence>
<feature type="region of interest" description="Disordered" evidence="1">
    <location>
        <begin position="226"/>
        <end position="256"/>
    </location>
</feature>
<feature type="compositionally biased region" description="Basic and acidic residues" evidence="1">
    <location>
        <begin position="226"/>
        <end position="246"/>
    </location>
</feature>
<protein>
    <recommendedName>
        <fullName evidence="2">Anti-sigma factor RsgI-like middle domain-containing protein</fullName>
    </recommendedName>
</protein>
<reference evidence="3 4" key="1">
    <citation type="journal article" date="2020" name="Cell Host Microbe">
        <title>Functional and Genomic Variation between Human-Derived Isolates of Lachnospiraceae Reveals Inter- and Intra-Species Diversity.</title>
        <authorList>
            <person name="Sorbara M.T."/>
            <person name="Littmann E.R."/>
            <person name="Fontana E."/>
            <person name="Moody T.U."/>
            <person name="Kohout C.E."/>
            <person name="Gjonbalaj M."/>
            <person name="Eaton V."/>
            <person name="Seok R."/>
            <person name="Leiner I.M."/>
            <person name="Pamer E.G."/>
        </authorList>
    </citation>
    <scope>NUCLEOTIDE SEQUENCE [LARGE SCALE GENOMIC DNA]</scope>
    <source>
        <strain evidence="3 4">MSK.1.17</strain>
    </source>
</reference>
<accession>A0ABX2HP14</accession>
<name>A0ABX2HP14_9FIRM</name>
<sequence length="256" mass="29026">MMKVKQDIRKAFDTVRCQDGLKERTRSHVLGRMRQRQPKPAMHRMKLIVSLACLLVFAGSGFGGYQLYYAEAATISIDVNPSIELGINRWGRVIEEVPYGRDGETVLREVSLRHLEYEEALERLIGSEAMQDYLKKDALLSITLENRGSSDLLLENLQICVDTTLRQCHSQARTEYVSVDGHMCREAHSLGMSVGKYYAIQELLTADPQATLDEFRDKSMKEIKGHTEHCGHKAQETEEKAAEDCHHKGHHGQGQD</sequence>
<dbReference type="Pfam" id="PF23750">
    <property type="entry name" value="RsgI_M"/>
    <property type="match status" value="1"/>
</dbReference>
<dbReference type="Proteomes" id="UP000669239">
    <property type="component" value="Unassembled WGS sequence"/>
</dbReference>
<gene>
    <name evidence="3" type="ORF">G5B36_21220</name>
</gene>
<evidence type="ECO:0000313" key="4">
    <source>
        <dbReference type="Proteomes" id="UP000669239"/>
    </source>
</evidence>
<feature type="domain" description="Anti-sigma factor RsgI-like middle" evidence="2">
    <location>
        <begin position="73"/>
        <end position="202"/>
    </location>
</feature>
<organism evidence="3 4">
    <name type="scientific">Enterocloster aldenensis</name>
    <dbReference type="NCBI Taxonomy" id="358742"/>
    <lineage>
        <taxon>Bacteria</taxon>
        <taxon>Bacillati</taxon>
        <taxon>Bacillota</taxon>
        <taxon>Clostridia</taxon>
        <taxon>Lachnospirales</taxon>
        <taxon>Lachnospiraceae</taxon>
        <taxon>Enterocloster</taxon>
    </lineage>
</organism>